<reference evidence="2 3" key="1">
    <citation type="submission" date="2021-06" db="EMBL/GenBank/DDBJ databases">
        <title>Caerostris darwini draft genome.</title>
        <authorList>
            <person name="Kono N."/>
            <person name="Arakawa K."/>
        </authorList>
    </citation>
    <scope>NUCLEOTIDE SEQUENCE [LARGE SCALE GENOMIC DNA]</scope>
</reference>
<proteinExistence type="predicted"/>
<feature type="region of interest" description="Disordered" evidence="1">
    <location>
        <begin position="34"/>
        <end position="58"/>
    </location>
</feature>
<evidence type="ECO:0000313" key="3">
    <source>
        <dbReference type="Proteomes" id="UP001054837"/>
    </source>
</evidence>
<dbReference type="EMBL" id="BPLQ01015033">
    <property type="protein sequence ID" value="GIY85345.1"/>
    <property type="molecule type" value="Genomic_DNA"/>
</dbReference>
<evidence type="ECO:0000313" key="2">
    <source>
        <dbReference type="EMBL" id="GIY85345.1"/>
    </source>
</evidence>
<gene>
    <name evidence="2" type="ORF">CDAR_317981</name>
</gene>
<name>A0AAV4WQZ4_9ARAC</name>
<dbReference type="Proteomes" id="UP001054837">
    <property type="component" value="Unassembled WGS sequence"/>
</dbReference>
<organism evidence="2 3">
    <name type="scientific">Caerostris darwini</name>
    <dbReference type="NCBI Taxonomy" id="1538125"/>
    <lineage>
        <taxon>Eukaryota</taxon>
        <taxon>Metazoa</taxon>
        <taxon>Ecdysozoa</taxon>
        <taxon>Arthropoda</taxon>
        <taxon>Chelicerata</taxon>
        <taxon>Arachnida</taxon>
        <taxon>Araneae</taxon>
        <taxon>Araneomorphae</taxon>
        <taxon>Entelegynae</taxon>
        <taxon>Araneoidea</taxon>
        <taxon>Araneidae</taxon>
        <taxon>Caerostris</taxon>
    </lineage>
</organism>
<sequence>MRLAPRQPRVAIGMATRCPTTLNSGKVKVVPSLPSFRKGRKKGDARLPSERGGGRDVGEGLLLVGKGWSDFSEHHGLDTQSPPLPQKITKEKKAVLCGP</sequence>
<evidence type="ECO:0000256" key="1">
    <source>
        <dbReference type="SAM" id="MobiDB-lite"/>
    </source>
</evidence>
<protein>
    <submittedName>
        <fullName evidence="2">Uncharacterized protein</fullName>
    </submittedName>
</protein>
<keyword evidence="3" id="KW-1185">Reference proteome</keyword>
<accession>A0AAV4WQZ4</accession>
<dbReference type="AlphaFoldDB" id="A0AAV4WQZ4"/>
<comment type="caution">
    <text evidence="2">The sequence shown here is derived from an EMBL/GenBank/DDBJ whole genome shotgun (WGS) entry which is preliminary data.</text>
</comment>
<feature type="compositionally biased region" description="Basic and acidic residues" evidence="1">
    <location>
        <begin position="42"/>
        <end position="58"/>
    </location>
</feature>